<evidence type="ECO:0000256" key="4">
    <source>
        <dbReference type="ARBA" id="ARBA00023136"/>
    </source>
</evidence>
<keyword evidence="4 5" id="KW-0472">Membrane</keyword>
<evidence type="ECO:0000256" key="2">
    <source>
        <dbReference type="ARBA" id="ARBA00022692"/>
    </source>
</evidence>
<keyword evidence="8" id="KW-1185">Reference proteome</keyword>
<accession>A0A852W7D2</accession>
<keyword evidence="3 5" id="KW-1133">Transmembrane helix</keyword>
<dbReference type="Proteomes" id="UP000549695">
    <property type="component" value="Unassembled WGS sequence"/>
</dbReference>
<dbReference type="EMBL" id="JACCCZ010000001">
    <property type="protein sequence ID" value="NYG03291.1"/>
    <property type="molecule type" value="Genomic_DNA"/>
</dbReference>
<dbReference type="Pfam" id="PF02656">
    <property type="entry name" value="DUF202"/>
    <property type="match status" value="1"/>
</dbReference>
<dbReference type="InterPro" id="IPR003807">
    <property type="entry name" value="DUF202"/>
</dbReference>
<evidence type="ECO:0000256" key="1">
    <source>
        <dbReference type="ARBA" id="ARBA00004127"/>
    </source>
</evidence>
<sequence length="113" mass="11492">MTAPRTAPFDPGLQPERTALAWRRTALAVAVGVLAAWRILASVCGCSLPLALGAAGLAAAGGLAVGAERRRREVHRRLTGPSPEPLGGGGLPFVCTLCALLPAVAGLAFVLTR</sequence>
<keyword evidence="2 5" id="KW-0812">Transmembrane</keyword>
<evidence type="ECO:0000259" key="6">
    <source>
        <dbReference type="Pfam" id="PF02656"/>
    </source>
</evidence>
<organism evidence="7 8">
    <name type="scientific">Pseudonocardia alni</name>
    <name type="common">Amycolata alni</name>
    <dbReference type="NCBI Taxonomy" id="33907"/>
    <lineage>
        <taxon>Bacteria</taxon>
        <taxon>Bacillati</taxon>
        <taxon>Actinomycetota</taxon>
        <taxon>Actinomycetes</taxon>
        <taxon>Pseudonocardiales</taxon>
        <taxon>Pseudonocardiaceae</taxon>
        <taxon>Pseudonocardia</taxon>
    </lineage>
</organism>
<comment type="caution">
    <text evidence="7">The sequence shown here is derived from an EMBL/GenBank/DDBJ whole genome shotgun (WGS) entry which is preliminary data.</text>
</comment>
<name>A0A852W7D2_PSEA5</name>
<protein>
    <submittedName>
        <fullName evidence="7">Membrane protein</fullName>
    </submittedName>
</protein>
<evidence type="ECO:0000313" key="8">
    <source>
        <dbReference type="Proteomes" id="UP000549695"/>
    </source>
</evidence>
<evidence type="ECO:0000256" key="5">
    <source>
        <dbReference type="SAM" id="Phobius"/>
    </source>
</evidence>
<feature type="domain" description="DUF202" evidence="6">
    <location>
        <begin position="10"/>
        <end position="73"/>
    </location>
</feature>
<dbReference type="RefSeq" id="WP_179761703.1">
    <property type="nucleotide sequence ID" value="NZ_BAAAJZ010000003.1"/>
</dbReference>
<comment type="subcellular location">
    <subcellularLocation>
        <location evidence="1">Endomembrane system</location>
        <topology evidence="1">Multi-pass membrane protein</topology>
    </subcellularLocation>
</comment>
<gene>
    <name evidence="7" type="ORF">HDA37_003576</name>
</gene>
<evidence type="ECO:0000313" key="7">
    <source>
        <dbReference type="EMBL" id="NYG03291.1"/>
    </source>
</evidence>
<feature type="transmembrane region" description="Helical" evidence="5">
    <location>
        <begin position="88"/>
        <end position="111"/>
    </location>
</feature>
<reference evidence="7 8" key="1">
    <citation type="submission" date="2020-07" db="EMBL/GenBank/DDBJ databases">
        <title>Sequencing the genomes of 1000 actinobacteria strains.</title>
        <authorList>
            <person name="Klenk H.-P."/>
        </authorList>
    </citation>
    <scope>NUCLEOTIDE SEQUENCE [LARGE SCALE GENOMIC DNA]</scope>
    <source>
        <strain evidence="7 8">DSM 44749</strain>
    </source>
</reference>
<feature type="transmembrane region" description="Helical" evidence="5">
    <location>
        <begin position="47"/>
        <end position="67"/>
    </location>
</feature>
<dbReference type="AlphaFoldDB" id="A0A852W7D2"/>
<evidence type="ECO:0000256" key="3">
    <source>
        <dbReference type="ARBA" id="ARBA00022989"/>
    </source>
</evidence>
<feature type="transmembrane region" description="Helical" evidence="5">
    <location>
        <begin position="21"/>
        <end position="41"/>
    </location>
</feature>
<proteinExistence type="predicted"/>
<dbReference type="GO" id="GO:0012505">
    <property type="term" value="C:endomembrane system"/>
    <property type="evidence" value="ECO:0007669"/>
    <property type="project" value="UniProtKB-SubCell"/>
</dbReference>
<dbReference type="GeneID" id="98053288"/>